<feature type="region of interest" description="Disordered" evidence="1">
    <location>
        <begin position="143"/>
        <end position="167"/>
    </location>
</feature>
<reference evidence="3" key="3">
    <citation type="submission" date="2025-08" db="UniProtKB">
        <authorList>
            <consortium name="RefSeq"/>
        </authorList>
    </citation>
    <scope>IDENTIFICATION</scope>
    <source>
        <tissue evidence="3">Whole organism</tissue>
    </source>
</reference>
<evidence type="ECO:0000256" key="1">
    <source>
        <dbReference type="SAM" id="MobiDB-lite"/>
    </source>
</evidence>
<proteinExistence type="predicted"/>
<feature type="compositionally biased region" description="Polar residues" evidence="1">
    <location>
        <begin position="151"/>
        <end position="167"/>
    </location>
</feature>
<name>A0ABM1PQR8_DROAR</name>
<feature type="compositionally biased region" description="Polar residues" evidence="1">
    <location>
        <begin position="281"/>
        <end position="291"/>
    </location>
</feature>
<evidence type="ECO:0000313" key="2">
    <source>
        <dbReference type="Proteomes" id="UP000694904"/>
    </source>
</evidence>
<accession>A0ABM1PQR8</accession>
<feature type="region of interest" description="Disordered" evidence="1">
    <location>
        <begin position="215"/>
        <end position="249"/>
    </location>
</feature>
<dbReference type="Proteomes" id="UP000694904">
    <property type="component" value="Chromosome X"/>
</dbReference>
<protein>
    <submittedName>
        <fullName evidence="3">Uncharacterized protein LOC108618161</fullName>
    </submittedName>
</protein>
<dbReference type="GeneID" id="108618161"/>
<reference evidence="2" key="2">
    <citation type="journal article" date="2016" name="G3 (Bethesda)">
        <title>Genome Evolution in Three Species of Cactophilic Drosophila.</title>
        <authorList>
            <person name="Sanchez-Flores A."/>
            <person name="Penazola F."/>
            <person name="Carpinteyro-Ponce J."/>
            <person name="Nazario-Yepiz N."/>
            <person name="Abreu-Goodger C."/>
            <person name="Machado C.A."/>
            <person name="Markow T.A."/>
        </authorList>
    </citation>
    <scope>NUCLEOTIDE SEQUENCE [LARGE SCALE GENOMIC DNA]</scope>
</reference>
<organism evidence="2 3">
    <name type="scientific">Drosophila arizonae</name>
    <name type="common">Fruit fly</name>
    <dbReference type="NCBI Taxonomy" id="7263"/>
    <lineage>
        <taxon>Eukaryota</taxon>
        <taxon>Metazoa</taxon>
        <taxon>Ecdysozoa</taxon>
        <taxon>Arthropoda</taxon>
        <taxon>Hexapoda</taxon>
        <taxon>Insecta</taxon>
        <taxon>Pterygota</taxon>
        <taxon>Neoptera</taxon>
        <taxon>Endopterygota</taxon>
        <taxon>Diptera</taxon>
        <taxon>Brachycera</taxon>
        <taxon>Muscomorpha</taxon>
        <taxon>Ephydroidea</taxon>
        <taxon>Drosophilidae</taxon>
        <taxon>Drosophila</taxon>
    </lineage>
</organism>
<gene>
    <name evidence="3" type="primary">LOC108618161</name>
</gene>
<keyword evidence="2" id="KW-1185">Reference proteome</keyword>
<dbReference type="RefSeq" id="XP_017869554.1">
    <property type="nucleotide sequence ID" value="XM_018014065.1"/>
</dbReference>
<sequence length="343" mass="38658">MTEDGDIEIRYNKEVNGSSEVLLTTADTTDLPNPISPESPLDQFWALLEGKGKVDTSHPDENPFEKFWPYLDHNYDMDVSRRKTIYKWDEKAIELFRRYMDAACKPPSINDKYVRTTMIRATIHQINAFFSALAFLDTDIERHTEKDQHSRQTQPGNQQNMGGTTTDSDLHADLLKSCLNSGNDRSPADQRKIEAELGWDDSSRDSLLSFLSAVEPSNNESACGQPKKKPMLKANASNGRKRFSINQSKLEPYEVGPKISKLSLNPQRPSSHILPSRPLTAASQNQAQPSRAVQVDGRVPIDNKCVAKNELPMPQKPMPKAQQNPLAQITPMKTKHPYDMPEI</sequence>
<evidence type="ECO:0000313" key="3">
    <source>
        <dbReference type="RefSeq" id="XP_017869554.1"/>
    </source>
</evidence>
<reference evidence="2" key="1">
    <citation type="journal article" date="1997" name="Nucleic Acids Res.">
        <title>tRNAscan-SE: a program for improved detection of transfer RNA genes in genomic sequence.</title>
        <authorList>
            <person name="Lowe T.M."/>
            <person name="Eddy S.R."/>
        </authorList>
    </citation>
    <scope>NUCLEOTIDE SEQUENCE [LARGE SCALE GENOMIC DNA]</scope>
</reference>
<feature type="region of interest" description="Disordered" evidence="1">
    <location>
        <begin position="263"/>
        <end position="343"/>
    </location>
</feature>